<protein>
    <submittedName>
        <fullName evidence="9">UPF0061 protein YdiU</fullName>
    </submittedName>
</protein>
<comment type="similarity">
    <text evidence="2">Belongs to the SELO family.</text>
</comment>
<reference evidence="9" key="1">
    <citation type="submission" date="2018-06" db="EMBL/GenBank/DDBJ databases">
        <authorList>
            <person name="Zhirakovskaya E."/>
        </authorList>
    </citation>
    <scope>NUCLEOTIDE SEQUENCE</scope>
</reference>
<comment type="cofactor">
    <cofactor evidence="1">
        <name>Mg(2+)</name>
        <dbReference type="ChEBI" id="CHEBI:18420"/>
    </cofactor>
</comment>
<dbReference type="GO" id="GO:0070733">
    <property type="term" value="F:AMPylase activity"/>
    <property type="evidence" value="ECO:0007669"/>
    <property type="project" value="TreeGrafter"/>
</dbReference>
<evidence type="ECO:0000256" key="5">
    <source>
        <dbReference type="ARBA" id="ARBA00022723"/>
    </source>
</evidence>
<accession>A0A3B0XY04</accession>
<keyword evidence="5" id="KW-0479">Metal-binding</keyword>
<dbReference type="HAMAP" id="MF_00692">
    <property type="entry name" value="SelO"/>
    <property type="match status" value="1"/>
</dbReference>
<organism evidence="9">
    <name type="scientific">hydrothermal vent metagenome</name>
    <dbReference type="NCBI Taxonomy" id="652676"/>
    <lineage>
        <taxon>unclassified sequences</taxon>
        <taxon>metagenomes</taxon>
        <taxon>ecological metagenomes</taxon>
    </lineage>
</organism>
<keyword evidence="3" id="KW-0808">Transferase</keyword>
<evidence type="ECO:0000256" key="1">
    <source>
        <dbReference type="ARBA" id="ARBA00001946"/>
    </source>
</evidence>
<dbReference type="PANTHER" id="PTHR32057">
    <property type="entry name" value="PROTEIN ADENYLYLTRANSFERASE SELO, MITOCHONDRIAL"/>
    <property type="match status" value="1"/>
</dbReference>
<dbReference type="GO" id="GO:0046872">
    <property type="term" value="F:metal ion binding"/>
    <property type="evidence" value="ECO:0007669"/>
    <property type="project" value="UniProtKB-KW"/>
</dbReference>
<dbReference type="AlphaFoldDB" id="A0A3B0XY04"/>
<proteinExistence type="inferred from homology"/>
<keyword evidence="7" id="KW-0067">ATP-binding</keyword>
<evidence type="ECO:0000256" key="7">
    <source>
        <dbReference type="ARBA" id="ARBA00022840"/>
    </source>
</evidence>
<dbReference type="Pfam" id="PF02696">
    <property type="entry name" value="SelO"/>
    <property type="match status" value="1"/>
</dbReference>
<sequence length="489" mass="56191">MNKSLNCLKFDNSFSSLPDTFYTRHQTRPLKNQHLIHFNHELAELIELDPGLENKALFLEQITNSQSIDGYDCIAQCYAGHQFGQYVSRLGDGRALLLGEIVTSDNQRWDLQLKGAGMTEYSRGGDGRAVLRSTIREYLCSEAMHALGIPTSRALCIIGSEEEVYREEIENGAILVRMAQSHIRFGTFEYYYYNNRYDEIKVLADYVLNQHFTFLKTEEMPYLALLNHVIQSTAQMIAKWQSVGFCHGVMNTDNMSIHGLTIDYGPFGFLDHFDRHFVCNHSDYQGRYAYNKQPEIGLFNVSCFAQTLLPLLHEDADKSAEIAVKALARYSEIYTQEYADLMRAKLGFSSKKATDQSLLNELLELMQEYKTDYSVFFRAISQPEQTQVSGLFNESEAFKQWFARYLSRLQQDGIPDELRSQQQKQVNPKYILRNYLAEQAIQKASQGDYGEIERLSKLLRNPFDEQPEYEHYAAGVPEWGKTISVSCSS</sequence>
<dbReference type="InterPro" id="IPR003846">
    <property type="entry name" value="SelO"/>
</dbReference>
<evidence type="ECO:0000256" key="4">
    <source>
        <dbReference type="ARBA" id="ARBA00022695"/>
    </source>
</evidence>
<gene>
    <name evidence="9" type="ORF">MNBD_GAMMA09-1969</name>
</gene>
<name>A0A3B0XY04_9ZZZZ</name>
<evidence type="ECO:0000256" key="2">
    <source>
        <dbReference type="ARBA" id="ARBA00009747"/>
    </source>
</evidence>
<dbReference type="PANTHER" id="PTHR32057:SF14">
    <property type="entry name" value="PROTEIN ADENYLYLTRANSFERASE SELO, MITOCHONDRIAL"/>
    <property type="match status" value="1"/>
</dbReference>
<evidence type="ECO:0000313" key="9">
    <source>
        <dbReference type="EMBL" id="VAW69013.1"/>
    </source>
</evidence>
<dbReference type="NCBIfam" id="NF000658">
    <property type="entry name" value="PRK00029.1"/>
    <property type="match status" value="1"/>
</dbReference>
<dbReference type="GO" id="GO:0005524">
    <property type="term" value="F:ATP binding"/>
    <property type="evidence" value="ECO:0007669"/>
    <property type="project" value="UniProtKB-KW"/>
</dbReference>
<evidence type="ECO:0000256" key="6">
    <source>
        <dbReference type="ARBA" id="ARBA00022741"/>
    </source>
</evidence>
<keyword evidence="8" id="KW-0460">Magnesium</keyword>
<evidence type="ECO:0000256" key="3">
    <source>
        <dbReference type="ARBA" id="ARBA00022679"/>
    </source>
</evidence>
<keyword evidence="4" id="KW-0548">Nucleotidyltransferase</keyword>
<keyword evidence="6" id="KW-0547">Nucleotide-binding</keyword>
<evidence type="ECO:0000256" key="8">
    <source>
        <dbReference type="ARBA" id="ARBA00022842"/>
    </source>
</evidence>
<dbReference type="EMBL" id="UOFI01000140">
    <property type="protein sequence ID" value="VAW69013.1"/>
    <property type="molecule type" value="Genomic_DNA"/>
</dbReference>